<proteinExistence type="predicted"/>
<dbReference type="Proteomes" id="UP000015100">
    <property type="component" value="Unassembled WGS sequence"/>
</dbReference>
<dbReference type="HOGENOM" id="CLU_1245077_0_0_1"/>
<protein>
    <submittedName>
        <fullName evidence="2">Uncharacterized protein</fullName>
    </submittedName>
</protein>
<accession>S8A5L1</accession>
<evidence type="ECO:0000256" key="1">
    <source>
        <dbReference type="SAM" id="MobiDB-lite"/>
    </source>
</evidence>
<organism evidence="2 3">
    <name type="scientific">Dactylellina haptotyla (strain CBS 200.50)</name>
    <name type="common">Nematode-trapping fungus</name>
    <name type="synonym">Monacrosporium haptotylum</name>
    <dbReference type="NCBI Taxonomy" id="1284197"/>
    <lineage>
        <taxon>Eukaryota</taxon>
        <taxon>Fungi</taxon>
        <taxon>Dikarya</taxon>
        <taxon>Ascomycota</taxon>
        <taxon>Pezizomycotina</taxon>
        <taxon>Orbiliomycetes</taxon>
        <taxon>Orbiliales</taxon>
        <taxon>Orbiliaceae</taxon>
        <taxon>Dactylellina</taxon>
    </lineage>
</organism>
<reference evidence="2 3" key="1">
    <citation type="journal article" date="2013" name="PLoS Genet.">
        <title>Genomic mechanisms accounting for the adaptation to parasitism in nematode-trapping fungi.</title>
        <authorList>
            <person name="Meerupati T."/>
            <person name="Andersson K.M."/>
            <person name="Friman E."/>
            <person name="Kumar D."/>
            <person name="Tunlid A."/>
            <person name="Ahren D."/>
        </authorList>
    </citation>
    <scope>NUCLEOTIDE SEQUENCE [LARGE SCALE GENOMIC DNA]</scope>
    <source>
        <strain evidence="2 3">CBS 200.50</strain>
    </source>
</reference>
<keyword evidence="3" id="KW-1185">Reference proteome</keyword>
<dbReference type="AlphaFoldDB" id="S8A5L1"/>
<dbReference type="EMBL" id="AQGS01000912">
    <property type="protein sequence ID" value="EPS36386.1"/>
    <property type="molecule type" value="Genomic_DNA"/>
</dbReference>
<evidence type="ECO:0000313" key="3">
    <source>
        <dbReference type="Proteomes" id="UP000015100"/>
    </source>
</evidence>
<dbReference type="OrthoDB" id="5384417at2759"/>
<evidence type="ECO:0000313" key="2">
    <source>
        <dbReference type="EMBL" id="EPS36386.1"/>
    </source>
</evidence>
<sequence>MSADSSINNDPFALPSLILTKLSVPATHYVSEPSDAIVINLTLNPKVVITCSTISGHELGYFGWKSGAVDIGFENDSEVVISYSTTPTIWSHGQRVPETKEFLSERGWFHTFANVVTRGSSDGSGIMKLSVKSLLDHHERGSQDIDTATITPPEMREEDYDDDRGESLSGLSSPSRTPKPLGKDKKRVVKGRIGKIGKVKRASVDGTEAMKKLLTPLEKLKI</sequence>
<reference evidence="3" key="2">
    <citation type="submission" date="2013-04" db="EMBL/GenBank/DDBJ databases">
        <title>Genomic mechanisms accounting for the adaptation to parasitism in nematode-trapping fungi.</title>
        <authorList>
            <person name="Ahren D.G."/>
        </authorList>
    </citation>
    <scope>NUCLEOTIDE SEQUENCE [LARGE SCALE GENOMIC DNA]</scope>
    <source>
        <strain evidence="3">CBS 200.50</strain>
    </source>
</reference>
<dbReference type="OMA" id="WFHTFAN"/>
<gene>
    <name evidence="2" type="ORF">H072_10108</name>
</gene>
<comment type="caution">
    <text evidence="2">The sequence shown here is derived from an EMBL/GenBank/DDBJ whole genome shotgun (WGS) entry which is preliminary data.</text>
</comment>
<name>S8A5L1_DACHA</name>
<feature type="region of interest" description="Disordered" evidence="1">
    <location>
        <begin position="139"/>
        <end position="192"/>
    </location>
</feature>